<dbReference type="PROSITE" id="PS50987">
    <property type="entry name" value="HTH_ARSR_2"/>
    <property type="match status" value="1"/>
</dbReference>
<dbReference type="RefSeq" id="WP_301143455.1">
    <property type="nucleotide sequence ID" value="NZ_JAUHQA010000001.1"/>
</dbReference>
<dbReference type="EMBL" id="JAUHQA010000001">
    <property type="protein sequence ID" value="MDN4481720.1"/>
    <property type="molecule type" value="Genomic_DNA"/>
</dbReference>
<evidence type="ECO:0000313" key="5">
    <source>
        <dbReference type="EMBL" id="MDN4481720.1"/>
    </source>
</evidence>
<name>A0ABT8GJV8_9MICO</name>
<accession>A0ABT8GJV8</accession>
<keyword evidence="2" id="KW-0238">DNA-binding</keyword>
<organism evidence="5 6">
    <name type="scientific">Demequina muriae</name>
    <dbReference type="NCBI Taxonomy" id="3051664"/>
    <lineage>
        <taxon>Bacteria</taxon>
        <taxon>Bacillati</taxon>
        <taxon>Actinomycetota</taxon>
        <taxon>Actinomycetes</taxon>
        <taxon>Micrococcales</taxon>
        <taxon>Demequinaceae</taxon>
        <taxon>Demequina</taxon>
    </lineage>
</organism>
<dbReference type="InterPro" id="IPR036390">
    <property type="entry name" value="WH_DNA-bd_sf"/>
</dbReference>
<dbReference type="InterPro" id="IPR036388">
    <property type="entry name" value="WH-like_DNA-bd_sf"/>
</dbReference>
<dbReference type="Proteomes" id="UP001172708">
    <property type="component" value="Unassembled WGS sequence"/>
</dbReference>
<comment type="caution">
    <text evidence="5">The sequence shown here is derived from an EMBL/GenBank/DDBJ whole genome shotgun (WGS) entry which is preliminary data.</text>
</comment>
<dbReference type="NCBIfam" id="NF033788">
    <property type="entry name" value="HTH_metalloreg"/>
    <property type="match status" value="1"/>
</dbReference>
<dbReference type="PROSITE" id="PS00846">
    <property type="entry name" value="HTH_ARSR_1"/>
    <property type="match status" value="1"/>
</dbReference>
<dbReference type="InterPro" id="IPR001845">
    <property type="entry name" value="HTH_ArsR_DNA-bd_dom"/>
</dbReference>
<evidence type="ECO:0000256" key="2">
    <source>
        <dbReference type="ARBA" id="ARBA00023125"/>
    </source>
</evidence>
<dbReference type="PANTHER" id="PTHR33154">
    <property type="entry name" value="TRANSCRIPTIONAL REGULATOR, ARSR FAMILY"/>
    <property type="match status" value="1"/>
</dbReference>
<keyword evidence="1" id="KW-0805">Transcription regulation</keyword>
<dbReference type="InterPro" id="IPR018334">
    <property type="entry name" value="ArsR_HTH"/>
</dbReference>
<dbReference type="PRINTS" id="PR00778">
    <property type="entry name" value="HTHARSR"/>
</dbReference>
<evidence type="ECO:0000313" key="6">
    <source>
        <dbReference type="Proteomes" id="UP001172708"/>
    </source>
</evidence>
<dbReference type="CDD" id="cd00090">
    <property type="entry name" value="HTH_ARSR"/>
    <property type="match status" value="1"/>
</dbReference>
<gene>
    <name evidence="5" type="ORF">QQX02_12390</name>
</gene>
<evidence type="ECO:0000259" key="4">
    <source>
        <dbReference type="PROSITE" id="PS50987"/>
    </source>
</evidence>
<dbReference type="SMART" id="SM00418">
    <property type="entry name" value="HTH_ARSR"/>
    <property type="match status" value="1"/>
</dbReference>
<dbReference type="Gene3D" id="1.10.10.10">
    <property type="entry name" value="Winged helix-like DNA-binding domain superfamily/Winged helix DNA-binding domain"/>
    <property type="match status" value="1"/>
</dbReference>
<reference evidence="5" key="1">
    <citation type="submission" date="2023-06" db="EMBL/GenBank/DDBJ databases">
        <title>Egi l300058.</title>
        <authorList>
            <person name="Gao L."/>
            <person name="Fang B.-Z."/>
            <person name="Li W.-J."/>
        </authorList>
    </citation>
    <scope>NUCLEOTIDE SEQUENCE</scope>
    <source>
        <strain evidence="5">EGI L300058</strain>
    </source>
</reference>
<keyword evidence="3" id="KW-0804">Transcription</keyword>
<protein>
    <submittedName>
        <fullName evidence="5">Metalloregulator ArsR/SmtB family transcription factor</fullName>
    </submittedName>
</protein>
<keyword evidence="6" id="KW-1185">Reference proteome</keyword>
<dbReference type="PANTHER" id="PTHR33154:SF18">
    <property type="entry name" value="ARSENICAL RESISTANCE OPERON REPRESSOR"/>
    <property type="match status" value="1"/>
</dbReference>
<dbReference type="Pfam" id="PF01022">
    <property type="entry name" value="HTH_5"/>
    <property type="match status" value="1"/>
</dbReference>
<sequence>MTVGENLLADGVCMPGTELTVPAEDLAPLAARVKVLGDPTRMRIVQILAANGSVCACDLEEPLGLSQPTVSHHLRQLTEAGLVVRDKRATWAFFRVADAEVAALASAVRGLAARS</sequence>
<feature type="domain" description="HTH arsR-type" evidence="4">
    <location>
        <begin position="21"/>
        <end position="115"/>
    </location>
</feature>
<proteinExistence type="predicted"/>
<dbReference type="InterPro" id="IPR011991">
    <property type="entry name" value="ArsR-like_HTH"/>
</dbReference>
<dbReference type="SUPFAM" id="SSF46785">
    <property type="entry name" value="Winged helix' DNA-binding domain"/>
    <property type="match status" value="1"/>
</dbReference>
<evidence type="ECO:0000256" key="3">
    <source>
        <dbReference type="ARBA" id="ARBA00023163"/>
    </source>
</evidence>
<dbReference type="InterPro" id="IPR051081">
    <property type="entry name" value="HTH_MetalResp_TranReg"/>
</dbReference>
<evidence type="ECO:0000256" key="1">
    <source>
        <dbReference type="ARBA" id="ARBA00023015"/>
    </source>
</evidence>